<dbReference type="GO" id="GO:0003677">
    <property type="term" value="F:DNA binding"/>
    <property type="evidence" value="ECO:0007669"/>
    <property type="project" value="UniProtKB-KW"/>
</dbReference>
<reference evidence="3 4" key="1">
    <citation type="submission" date="2020-10" db="EMBL/GenBank/DDBJ databases">
        <title>Ca. Dormibacterota MAGs.</title>
        <authorList>
            <person name="Montgomery K."/>
        </authorList>
    </citation>
    <scope>NUCLEOTIDE SEQUENCE [LARGE SCALE GENOMIC DNA]</scope>
    <source>
        <strain evidence="3">SC8811_S16_3</strain>
    </source>
</reference>
<dbReference type="RefSeq" id="WP_338176356.1">
    <property type="nucleotide sequence ID" value="NZ_JAEKNQ010000010.1"/>
</dbReference>
<dbReference type="AlphaFoldDB" id="A0A934N610"/>
<proteinExistence type="predicted"/>
<accession>A0A934N610</accession>
<feature type="domain" description="HTH tetR-type" evidence="2">
    <location>
        <begin position="8"/>
        <end position="43"/>
    </location>
</feature>
<evidence type="ECO:0000313" key="4">
    <source>
        <dbReference type="Proteomes" id="UP000620075"/>
    </source>
</evidence>
<gene>
    <name evidence="3" type="ORF">JF888_02025</name>
</gene>
<comment type="caution">
    <text evidence="3">The sequence shown here is derived from an EMBL/GenBank/DDBJ whole genome shotgun (WGS) entry which is preliminary data.</text>
</comment>
<name>A0A934N610_9BACT</name>
<dbReference type="InterPro" id="IPR009057">
    <property type="entry name" value="Homeodomain-like_sf"/>
</dbReference>
<dbReference type="Proteomes" id="UP000620075">
    <property type="component" value="Unassembled WGS sequence"/>
</dbReference>
<sequence length="184" mass="20417">MKGPWRYEGYAATSMGMIATAAGVSSDTIYLAYGGKRGVIEAVIHSAMYQDAATDPHWSTAIERLPSGGDRMRAWVAHTCNHLADTSPVHEIIRVAAGTEPFVAQLRARLLEERLSLQRHRARQILLGVLRSGVTLDDAADRYSALLSPELHHLLTIECGWPLERYREWVTKLLIADLLTVDAQ</sequence>
<evidence type="ECO:0000313" key="3">
    <source>
        <dbReference type="EMBL" id="MBJ7601970.1"/>
    </source>
</evidence>
<organism evidence="3 4">
    <name type="scientific">Candidatus Dormiibacter inghamiae</name>
    <dbReference type="NCBI Taxonomy" id="3127013"/>
    <lineage>
        <taxon>Bacteria</taxon>
        <taxon>Bacillati</taxon>
        <taxon>Candidatus Dormiibacterota</taxon>
        <taxon>Candidatus Dormibacteria</taxon>
        <taxon>Candidatus Dormibacterales</taxon>
        <taxon>Candidatus Dormibacteraceae</taxon>
        <taxon>Candidatus Dormiibacter</taxon>
    </lineage>
</organism>
<dbReference type="EMBL" id="JAEKNQ010000010">
    <property type="protein sequence ID" value="MBJ7601970.1"/>
    <property type="molecule type" value="Genomic_DNA"/>
</dbReference>
<dbReference type="Gene3D" id="1.10.357.10">
    <property type="entry name" value="Tetracycline Repressor, domain 2"/>
    <property type="match status" value="1"/>
</dbReference>
<dbReference type="Pfam" id="PF00440">
    <property type="entry name" value="TetR_N"/>
    <property type="match status" value="1"/>
</dbReference>
<protein>
    <submittedName>
        <fullName evidence="3">TetR/AcrR family transcriptional regulator</fullName>
    </submittedName>
</protein>
<evidence type="ECO:0000259" key="2">
    <source>
        <dbReference type="Pfam" id="PF00440"/>
    </source>
</evidence>
<keyword evidence="1" id="KW-0238">DNA-binding</keyword>
<dbReference type="InterPro" id="IPR001647">
    <property type="entry name" value="HTH_TetR"/>
</dbReference>
<evidence type="ECO:0000256" key="1">
    <source>
        <dbReference type="ARBA" id="ARBA00023125"/>
    </source>
</evidence>
<dbReference type="SUPFAM" id="SSF46689">
    <property type="entry name" value="Homeodomain-like"/>
    <property type="match status" value="1"/>
</dbReference>